<keyword evidence="1" id="KW-0804">Transcription</keyword>
<keyword evidence="1" id="KW-0240">DNA-directed RNA polymerase</keyword>
<accession>A0A839GQF0</accession>
<dbReference type="Proteomes" id="UP000563094">
    <property type="component" value="Unassembled WGS sequence"/>
</dbReference>
<dbReference type="GO" id="GO:0000428">
    <property type="term" value="C:DNA-directed RNA polymerase complex"/>
    <property type="evidence" value="ECO:0007669"/>
    <property type="project" value="UniProtKB-KW"/>
</dbReference>
<dbReference type="AlphaFoldDB" id="A0A839GQF0"/>
<name>A0A839GQF0_9BACT</name>
<dbReference type="SUPFAM" id="SSF88946">
    <property type="entry name" value="Sigma2 domain of RNA polymerase sigma factors"/>
    <property type="match status" value="1"/>
</dbReference>
<organism evidence="1 2">
    <name type="scientific">Rufibacter quisquiliarum</name>
    <dbReference type="NCBI Taxonomy" id="1549639"/>
    <lineage>
        <taxon>Bacteria</taxon>
        <taxon>Pseudomonadati</taxon>
        <taxon>Bacteroidota</taxon>
        <taxon>Cytophagia</taxon>
        <taxon>Cytophagales</taxon>
        <taxon>Hymenobacteraceae</taxon>
        <taxon>Rufibacter</taxon>
    </lineage>
</organism>
<dbReference type="EMBL" id="JACJIQ010000002">
    <property type="protein sequence ID" value="MBA9076061.1"/>
    <property type="molecule type" value="Genomic_DNA"/>
</dbReference>
<comment type="caution">
    <text evidence="1">The sequence shown here is derived from an EMBL/GenBank/DDBJ whole genome shotgun (WGS) entry which is preliminary data.</text>
</comment>
<dbReference type="RefSeq" id="WP_182511796.1">
    <property type="nucleotide sequence ID" value="NZ_JACJIQ010000002.1"/>
</dbReference>
<dbReference type="InterPro" id="IPR013325">
    <property type="entry name" value="RNA_pol_sigma_r2"/>
</dbReference>
<evidence type="ECO:0000313" key="2">
    <source>
        <dbReference type="Proteomes" id="UP000563094"/>
    </source>
</evidence>
<reference evidence="1 2" key="1">
    <citation type="submission" date="2020-08" db="EMBL/GenBank/DDBJ databases">
        <title>Genomic Encyclopedia of Type Strains, Phase IV (KMG-IV): sequencing the most valuable type-strain genomes for metagenomic binning, comparative biology and taxonomic classification.</title>
        <authorList>
            <person name="Goeker M."/>
        </authorList>
    </citation>
    <scope>NUCLEOTIDE SEQUENCE [LARGE SCALE GENOMIC DNA]</scope>
    <source>
        <strain evidence="1 2">DSM 29854</strain>
    </source>
</reference>
<dbReference type="GO" id="GO:0006352">
    <property type="term" value="P:DNA-templated transcription initiation"/>
    <property type="evidence" value="ECO:0007669"/>
    <property type="project" value="InterPro"/>
</dbReference>
<dbReference type="GO" id="GO:0003700">
    <property type="term" value="F:DNA-binding transcription factor activity"/>
    <property type="evidence" value="ECO:0007669"/>
    <property type="project" value="InterPro"/>
</dbReference>
<protein>
    <submittedName>
        <fullName evidence="1">DNA-directed RNA polymerase specialized sigma24 family protein</fullName>
    </submittedName>
</protein>
<keyword evidence="2" id="KW-1185">Reference proteome</keyword>
<proteinExistence type="predicted"/>
<gene>
    <name evidence="1" type="ORF">FHS90_000763</name>
</gene>
<evidence type="ECO:0000313" key="1">
    <source>
        <dbReference type="EMBL" id="MBA9076061.1"/>
    </source>
</evidence>
<sequence>MEPTFGAQAATFLEKVAGEQKKLLAYALHLTKDTDEAHDLYSDTLLRCRDRIAVSGFNGEGYVAYMITSLKGNFYYARRQGRVIDPVELLEVQTGEDSGEERMALAAAVRAYIVAHYSTEEVAAFELHAHGCTMEEVSFLTDYPNKVQVHRVVQKIKKGVRVAFGR</sequence>